<dbReference type="AlphaFoldDB" id="A0A2K4MQY6"/>
<proteinExistence type="predicted"/>
<evidence type="ECO:0000256" key="2">
    <source>
        <dbReference type="PROSITE-ProRule" id="PRU00335"/>
    </source>
</evidence>
<evidence type="ECO:0000313" key="4">
    <source>
        <dbReference type="EMBL" id="POA99521.1"/>
    </source>
</evidence>
<sequence>MDRAGAGGLSARPARSGLICGSRLSLVPMFHQEEIVMRKSGTQSETFNKIVEASLQLFNQEGERVITTNHIAERMNISTGKLYYHFRNKEEIINELYHRYVKGMAEQLSAALNHNNSIEAMVMAMEKTLRHIWSFRFLPKSLPSLFCVNPQLEEEHQQLSRGQLNSKLGQLFASLREQGMLLVDDQQLVHLVQHFQMVQTGWVNTIKQNASAAELDKLIQSGCRSLMFLLAPYVSPRFQSPFERVFSRYA</sequence>
<dbReference type="GO" id="GO:0003677">
    <property type="term" value="F:DNA binding"/>
    <property type="evidence" value="ECO:0007669"/>
    <property type="project" value="UniProtKB-UniRule"/>
</dbReference>
<dbReference type="PANTHER" id="PTHR43479:SF12">
    <property type="entry name" value="TRANSCRIPTIONAL REGULATORY PROTEIN"/>
    <property type="match status" value="1"/>
</dbReference>
<dbReference type="InterPro" id="IPR050624">
    <property type="entry name" value="HTH-type_Tx_Regulator"/>
</dbReference>
<dbReference type="SUPFAM" id="SSF46689">
    <property type="entry name" value="Homeodomain-like"/>
    <property type="match status" value="1"/>
</dbReference>
<protein>
    <recommendedName>
        <fullName evidence="3">HTH tetR-type domain-containing protein</fullName>
    </recommendedName>
</protein>
<dbReference type="Pfam" id="PF00440">
    <property type="entry name" value="TetR_N"/>
    <property type="match status" value="1"/>
</dbReference>
<keyword evidence="5" id="KW-1185">Reference proteome</keyword>
<accession>A0A2K4MQY6</accession>
<dbReference type="InterPro" id="IPR001647">
    <property type="entry name" value="HTH_TetR"/>
</dbReference>
<name>A0A2K4MQY6_9NEIS</name>
<dbReference type="Pfam" id="PF13972">
    <property type="entry name" value="TetR"/>
    <property type="match status" value="1"/>
</dbReference>
<evidence type="ECO:0000259" key="3">
    <source>
        <dbReference type="PROSITE" id="PS50977"/>
    </source>
</evidence>
<keyword evidence="1 2" id="KW-0238">DNA-binding</keyword>
<feature type="DNA-binding region" description="H-T-H motif" evidence="2">
    <location>
        <begin position="67"/>
        <end position="86"/>
    </location>
</feature>
<dbReference type="InterPro" id="IPR009057">
    <property type="entry name" value="Homeodomain-like_sf"/>
</dbReference>
<dbReference type="PANTHER" id="PTHR43479">
    <property type="entry name" value="ACREF/ENVCD OPERON REPRESSOR-RELATED"/>
    <property type="match status" value="1"/>
</dbReference>
<comment type="caution">
    <text evidence="4">The sequence shown here is derived from an EMBL/GenBank/DDBJ whole genome shotgun (WGS) entry which is preliminary data.</text>
</comment>
<dbReference type="EMBL" id="PPTF01000019">
    <property type="protein sequence ID" value="POA99521.1"/>
    <property type="molecule type" value="Genomic_DNA"/>
</dbReference>
<dbReference type="InterPro" id="IPR025722">
    <property type="entry name" value="TetR"/>
</dbReference>
<gene>
    <name evidence="4" type="ORF">C2134_05370</name>
</gene>
<organism evidence="4 5">
    <name type="scientific">Chromobacterium sinusclupearum</name>
    <dbReference type="NCBI Taxonomy" id="2077146"/>
    <lineage>
        <taxon>Bacteria</taxon>
        <taxon>Pseudomonadati</taxon>
        <taxon>Pseudomonadota</taxon>
        <taxon>Betaproteobacteria</taxon>
        <taxon>Neisseriales</taxon>
        <taxon>Chromobacteriaceae</taxon>
        <taxon>Chromobacterium</taxon>
    </lineage>
</organism>
<dbReference type="Proteomes" id="UP000236416">
    <property type="component" value="Unassembled WGS sequence"/>
</dbReference>
<dbReference type="PRINTS" id="PR00455">
    <property type="entry name" value="HTHTETR"/>
</dbReference>
<dbReference type="Gene3D" id="1.10.357.10">
    <property type="entry name" value="Tetracycline Repressor, domain 2"/>
    <property type="match status" value="1"/>
</dbReference>
<reference evidence="4 5" key="1">
    <citation type="submission" date="2018-01" db="EMBL/GenBank/DDBJ databases">
        <title>Genomic Sequence of Chromobacterium MWU13-2610 from wild cranberry bogs within the Cape Cod National Seashore.</title>
        <authorList>
            <person name="O'Hara-Hanley K."/>
            <person name="Soby S."/>
            <person name="Harrison A."/>
        </authorList>
    </citation>
    <scope>NUCLEOTIDE SEQUENCE [LARGE SCALE GENOMIC DNA]</scope>
    <source>
        <strain evidence="4 5">MWU13-2610</strain>
    </source>
</reference>
<dbReference type="PROSITE" id="PS50977">
    <property type="entry name" value="HTH_TETR_2"/>
    <property type="match status" value="1"/>
</dbReference>
<evidence type="ECO:0000256" key="1">
    <source>
        <dbReference type="ARBA" id="ARBA00023125"/>
    </source>
</evidence>
<feature type="domain" description="HTH tetR-type" evidence="3">
    <location>
        <begin position="44"/>
        <end position="104"/>
    </location>
</feature>
<evidence type="ECO:0000313" key="5">
    <source>
        <dbReference type="Proteomes" id="UP000236416"/>
    </source>
</evidence>